<dbReference type="PROSITE" id="PS52016">
    <property type="entry name" value="TONB_DEPENDENT_REC_3"/>
    <property type="match status" value="1"/>
</dbReference>
<dbReference type="GO" id="GO:0044718">
    <property type="term" value="P:siderophore transmembrane transport"/>
    <property type="evidence" value="ECO:0007669"/>
    <property type="project" value="TreeGrafter"/>
</dbReference>
<keyword evidence="2" id="KW-0812">Transmembrane</keyword>
<dbReference type="OrthoDB" id="9768177at2"/>
<comment type="caution">
    <text evidence="5">The sequence shown here is derived from an EMBL/GenBank/DDBJ whole genome shotgun (WGS) entry which is preliminary data.</text>
</comment>
<dbReference type="InterPro" id="IPR037066">
    <property type="entry name" value="Plug_dom_sf"/>
</dbReference>
<dbReference type="NCBIfam" id="TIGR04057">
    <property type="entry name" value="SusC_RagA_signa"/>
    <property type="match status" value="1"/>
</dbReference>
<dbReference type="SUPFAM" id="SSF56935">
    <property type="entry name" value="Porins"/>
    <property type="match status" value="1"/>
</dbReference>
<dbReference type="PANTHER" id="PTHR30069">
    <property type="entry name" value="TONB-DEPENDENT OUTER MEMBRANE RECEPTOR"/>
    <property type="match status" value="1"/>
</dbReference>
<accession>A0A5R9KX55</accession>
<dbReference type="Pfam" id="PF07715">
    <property type="entry name" value="Plug"/>
    <property type="match status" value="1"/>
</dbReference>
<evidence type="ECO:0000256" key="3">
    <source>
        <dbReference type="SAM" id="SignalP"/>
    </source>
</evidence>
<dbReference type="Proteomes" id="UP000306402">
    <property type="component" value="Unassembled WGS sequence"/>
</dbReference>
<dbReference type="InterPro" id="IPR008969">
    <property type="entry name" value="CarboxyPept-like_regulatory"/>
</dbReference>
<dbReference type="NCBIfam" id="TIGR04056">
    <property type="entry name" value="OMP_RagA_SusC"/>
    <property type="match status" value="1"/>
</dbReference>
<gene>
    <name evidence="5" type="ORF">FEN17_14655</name>
</gene>
<protein>
    <submittedName>
        <fullName evidence="5">SusC/RagA family TonB-linked outer membrane protein</fullName>
    </submittedName>
</protein>
<dbReference type="Pfam" id="PF13715">
    <property type="entry name" value="CarbopepD_reg_2"/>
    <property type="match status" value="1"/>
</dbReference>
<keyword evidence="1 3" id="KW-0732">Signal</keyword>
<dbReference type="Gene3D" id="2.170.130.10">
    <property type="entry name" value="TonB-dependent receptor, plug domain"/>
    <property type="match status" value="1"/>
</dbReference>
<dbReference type="InterPro" id="IPR023996">
    <property type="entry name" value="TonB-dep_OMP_SusC/RagA"/>
</dbReference>
<proteinExistence type="inferred from homology"/>
<dbReference type="InterPro" id="IPR023997">
    <property type="entry name" value="TonB-dep_OMP_SusC/RagA_CS"/>
</dbReference>
<evidence type="ECO:0000259" key="4">
    <source>
        <dbReference type="Pfam" id="PF07715"/>
    </source>
</evidence>
<dbReference type="GO" id="GO:0015344">
    <property type="term" value="F:siderophore uptake transmembrane transporter activity"/>
    <property type="evidence" value="ECO:0007669"/>
    <property type="project" value="TreeGrafter"/>
</dbReference>
<evidence type="ECO:0000313" key="6">
    <source>
        <dbReference type="Proteomes" id="UP000306402"/>
    </source>
</evidence>
<dbReference type="EMBL" id="VCEJ01000004">
    <property type="protein sequence ID" value="TLV00720.1"/>
    <property type="molecule type" value="Genomic_DNA"/>
</dbReference>
<reference evidence="5 6" key="1">
    <citation type="submission" date="2019-05" db="EMBL/GenBank/DDBJ databases">
        <authorList>
            <person name="Qu J.-H."/>
        </authorList>
    </citation>
    <scope>NUCLEOTIDE SEQUENCE [LARGE SCALE GENOMIC DNA]</scope>
    <source>
        <strain evidence="5 6">T17</strain>
    </source>
</reference>
<evidence type="ECO:0000256" key="2">
    <source>
        <dbReference type="PROSITE-ProRule" id="PRU01360"/>
    </source>
</evidence>
<comment type="similarity">
    <text evidence="2">Belongs to the TonB-dependent receptor family.</text>
</comment>
<dbReference type="Gene3D" id="2.60.40.1120">
    <property type="entry name" value="Carboxypeptidase-like, regulatory domain"/>
    <property type="match status" value="1"/>
</dbReference>
<keyword evidence="2" id="KW-0813">Transport</keyword>
<dbReference type="RefSeq" id="WP_138366094.1">
    <property type="nucleotide sequence ID" value="NZ_VCEJ01000004.1"/>
</dbReference>
<keyword evidence="2" id="KW-0998">Cell outer membrane</keyword>
<keyword evidence="6" id="KW-1185">Reference proteome</keyword>
<feature type="chain" id="PRO_5024312767" evidence="3">
    <location>
        <begin position="28"/>
        <end position="1040"/>
    </location>
</feature>
<evidence type="ECO:0000256" key="1">
    <source>
        <dbReference type="ARBA" id="ARBA00022729"/>
    </source>
</evidence>
<evidence type="ECO:0000313" key="5">
    <source>
        <dbReference type="EMBL" id="TLV00720.1"/>
    </source>
</evidence>
<name>A0A5R9KX55_9BACT</name>
<feature type="domain" description="TonB-dependent receptor plug" evidence="4">
    <location>
        <begin position="125"/>
        <end position="233"/>
    </location>
</feature>
<keyword evidence="2" id="KW-1134">Transmembrane beta strand</keyword>
<dbReference type="PANTHER" id="PTHR30069:SF29">
    <property type="entry name" value="HEMOGLOBIN AND HEMOGLOBIN-HAPTOGLOBIN-BINDING PROTEIN 1-RELATED"/>
    <property type="match status" value="1"/>
</dbReference>
<dbReference type="SUPFAM" id="SSF49464">
    <property type="entry name" value="Carboxypeptidase regulatory domain-like"/>
    <property type="match status" value="1"/>
</dbReference>
<dbReference type="GO" id="GO:0009279">
    <property type="term" value="C:cell outer membrane"/>
    <property type="evidence" value="ECO:0007669"/>
    <property type="project" value="UniProtKB-SubCell"/>
</dbReference>
<dbReference type="AlphaFoldDB" id="A0A5R9KX55"/>
<sequence length="1040" mass="114975">MIAFIKIYKKTALALLMGLFLAAPSIAQDLAETINGLVLDQFGKPLAGVVVQSENGKNGTSTNSKGEFSMSVDDGSESIIFSMGGYRNEKMKVADKAELEVRLKPDAHRRDEVVQMGYTTQMRSEISGAVSTVRGEDLERSPVANLTQTLAGRLPGVTTQETYSELSRTTTNLYVRGLSAARDAGPLVMIDGIINSYNSNQTLDYITANEIESITVLKDASTQALYGIQGANGLLVITTKRGKKGPLQIKTRFDESVQQVTTTPAFFSSADYAQMRNQAAMNDGLGANYLFNQQQIDGYRSGADRIAYPDNNWYKRFMKDFATMQRASVNVTGGNDKVQFFSNINFMHQGGQFKTDQTRYDPNANNIWINYRSNVDMNLNKYLKAFVRLSGNVKRERTPGASNADVYKSIFQIPPTMFGPVTLPVMDGSDEVVDPGGKVITTERVDSPTYGMLNRTGYVRHTVTNITSQFGLDLDMGFLTKGLNLTGVLAYQTNSVGSLATRQDYERYVATSDSSSTTGFVKKGAQNDTPLAYSKSHSYYYHLTYNVAMNYKRDFGRHRVGGMAYMFYQNLTKAENDSARMLPYNRVSSGVEVSYGFDDRYLVKLDMGYSGSEQYARSTRYTTTPAISAAWVLSNEAFLKNNNLLTNLKLRASYGKTANDQSGLARYAYLDNVTVGGGGPVGYLQYNVTEGQVGNPNIQAEVSKKINLGIDLGLLNSWTLSVDVFKEKMNNMIVGALSTIPLYQGIPLDNYPKLNTGSYENKGVDINLNYSRSLTKDLMVYGGGYLTYAKNKIISRNEGLKTEDYVYRKWEEGYSFGQKFGYLVDYSNGNGFFNSQSEIDNSKLAYGFGTPRPGDLKYRDLNGDGKIDERDKAPVGTGMLPSLIYAVSGGLKYKNFDLNILFQGIGNYSTIDTSGIGIWETSFDGVYGALHRNAWTAERYASGAEITSPALSLGTSTNHQPSDYYLYNRSYLRLKNVEIGYTLPESISRAILADKIRVLVSGQNLITWDKMKSKDFGPEGGGYAAFPVYRVFNAGISVIF</sequence>
<organism evidence="5 6">
    <name type="scientific">Dyadobacter luticola</name>
    <dbReference type="NCBI Taxonomy" id="1979387"/>
    <lineage>
        <taxon>Bacteria</taxon>
        <taxon>Pseudomonadati</taxon>
        <taxon>Bacteroidota</taxon>
        <taxon>Cytophagia</taxon>
        <taxon>Cytophagales</taxon>
        <taxon>Spirosomataceae</taxon>
        <taxon>Dyadobacter</taxon>
    </lineage>
</organism>
<feature type="signal peptide" evidence="3">
    <location>
        <begin position="1"/>
        <end position="27"/>
    </location>
</feature>
<dbReference type="InterPro" id="IPR039426">
    <property type="entry name" value="TonB-dep_rcpt-like"/>
</dbReference>
<dbReference type="InterPro" id="IPR012910">
    <property type="entry name" value="Plug_dom"/>
</dbReference>
<comment type="subcellular location">
    <subcellularLocation>
        <location evidence="2">Cell outer membrane</location>
        <topology evidence="2">Multi-pass membrane protein</topology>
    </subcellularLocation>
</comment>
<keyword evidence="2" id="KW-0472">Membrane</keyword>